<dbReference type="PANTHER" id="PTHR45688">
    <property type="match status" value="1"/>
</dbReference>
<dbReference type="Proteomes" id="UP001318860">
    <property type="component" value="Unassembled WGS sequence"/>
</dbReference>
<dbReference type="InterPro" id="IPR015421">
    <property type="entry name" value="PyrdxlP-dep_Trfase_major"/>
</dbReference>
<dbReference type="InterPro" id="IPR005814">
    <property type="entry name" value="Aminotrans_3"/>
</dbReference>
<sequence>MNSGCRCLPIIDRFGSSIFDRSSSLKVTRFPCPFLGELEDRENFHKRAEIRENQRRKTNEHALVLFQSFDFDLSGEIEKRSVELMGFSANAENIRFRRNLKEKSKNSSWGKARRRRVKSNRSFTQHFNAAASHLAIVASHYAASHLAIVVAPQSAASHPAIVVAPHSAVAATSWPARNGYHGNAAGTMGVTAQSSYKFNVVQNPNQYRGDFGFDGLKYARDVDDIITYGTSGRVAAYICEALQGVGGIMELAPRSLPAVYSTIRKAGGVCADEVESGFARTGPIFGDLMPMVLCLIS</sequence>
<dbReference type="PANTHER" id="PTHR45688:SF16">
    <property type="entry name" value="ALANINE-GLYOXYLATE AMINOTRANSFERASE-LIKE PROTEIN"/>
    <property type="match status" value="1"/>
</dbReference>
<name>A0ABR0V7R2_REHGL</name>
<protein>
    <submittedName>
        <fullName evidence="2">Uncharacterized protein</fullName>
    </submittedName>
</protein>
<organism evidence="2 3">
    <name type="scientific">Rehmannia glutinosa</name>
    <name type="common">Chinese foxglove</name>
    <dbReference type="NCBI Taxonomy" id="99300"/>
    <lineage>
        <taxon>Eukaryota</taxon>
        <taxon>Viridiplantae</taxon>
        <taxon>Streptophyta</taxon>
        <taxon>Embryophyta</taxon>
        <taxon>Tracheophyta</taxon>
        <taxon>Spermatophyta</taxon>
        <taxon>Magnoliopsida</taxon>
        <taxon>eudicotyledons</taxon>
        <taxon>Gunneridae</taxon>
        <taxon>Pentapetalae</taxon>
        <taxon>asterids</taxon>
        <taxon>lamiids</taxon>
        <taxon>Lamiales</taxon>
        <taxon>Orobanchaceae</taxon>
        <taxon>Rehmannieae</taxon>
        <taxon>Rehmannia</taxon>
    </lineage>
</organism>
<dbReference type="SUPFAM" id="SSF53383">
    <property type="entry name" value="PLP-dependent transferases"/>
    <property type="match status" value="1"/>
</dbReference>
<gene>
    <name evidence="2" type="ORF">DH2020_035871</name>
</gene>
<evidence type="ECO:0000256" key="1">
    <source>
        <dbReference type="ARBA" id="ARBA00008954"/>
    </source>
</evidence>
<proteinExistence type="inferred from homology"/>
<dbReference type="EMBL" id="JABTTQ020001580">
    <property type="protein sequence ID" value="KAK6130366.1"/>
    <property type="molecule type" value="Genomic_DNA"/>
</dbReference>
<keyword evidence="3" id="KW-1185">Reference proteome</keyword>
<reference evidence="2 3" key="1">
    <citation type="journal article" date="2021" name="Comput. Struct. Biotechnol. J.">
        <title>De novo genome assembly of the potent medicinal plant Rehmannia glutinosa using nanopore technology.</title>
        <authorList>
            <person name="Ma L."/>
            <person name="Dong C."/>
            <person name="Song C."/>
            <person name="Wang X."/>
            <person name="Zheng X."/>
            <person name="Niu Y."/>
            <person name="Chen S."/>
            <person name="Feng W."/>
        </authorList>
    </citation>
    <scope>NUCLEOTIDE SEQUENCE [LARGE SCALE GENOMIC DNA]</scope>
    <source>
        <strain evidence="2">DH-2019</strain>
    </source>
</reference>
<comment type="caution">
    <text evidence="2">The sequence shown here is derived from an EMBL/GenBank/DDBJ whole genome shotgun (WGS) entry which is preliminary data.</text>
</comment>
<comment type="similarity">
    <text evidence="1">Belongs to the class-III pyridoxal-phosphate-dependent aminotransferase family.</text>
</comment>
<accession>A0ABR0V7R2</accession>
<dbReference type="Pfam" id="PF00202">
    <property type="entry name" value="Aminotran_3"/>
    <property type="match status" value="1"/>
</dbReference>
<evidence type="ECO:0000313" key="2">
    <source>
        <dbReference type="EMBL" id="KAK6130366.1"/>
    </source>
</evidence>
<dbReference type="Gene3D" id="3.40.640.10">
    <property type="entry name" value="Type I PLP-dependent aspartate aminotransferase-like (Major domain)"/>
    <property type="match status" value="1"/>
</dbReference>
<evidence type="ECO:0000313" key="3">
    <source>
        <dbReference type="Proteomes" id="UP001318860"/>
    </source>
</evidence>
<dbReference type="InterPro" id="IPR015424">
    <property type="entry name" value="PyrdxlP-dep_Trfase"/>
</dbReference>